<dbReference type="InterPro" id="IPR038717">
    <property type="entry name" value="Tc1-like_DDE_dom"/>
</dbReference>
<sequence length="315" mass="35435">MVELSWSGQRVPAIADELRWNPRTVRRWLHRFNRLSLDGLEDLGGQGRKRRITETEGSRVIGLVKQPPPGRLTVQADGELAAADESGPPEWTLDALAAEAGRMGIEIGRSQVRRILTRIIELYTCPPEGATVVCADELGPVIPRTFPPTPGWSPDGHRIKSEVDYGRGPEKTWVYGALRVRDGHEVTMTASSRNSAFYQQFFQRVEAANPAGDIYVVTDNLSSHNSLSTRTWLEDHPRIRHVFIPVGACWLNLQEGWWRIFRKAALAGQSFAGPPEIDQATRLATAQLNTRSRPWVWGRPAPSTRVLRRRYVYSV</sequence>
<protein>
    <submittedName>
        <fullName evidence="2">Transposase</fullName>
    </submittedName>
</protein>
<dbReference type="InterPro" id="IPR036397">
    <property type="entry name" value="RNaseH_sf"/>
</dbReference>
<dbReference type="EMBL" id="JAGGLP010000045">
    <property type="protein sequence ID" value="MBP2056396.1"/>
    <property type="molecule type" value="Genomic_DNA"/>
</dbReference>
<proteinExistence type="predicted"/>
<reference evidence="2 3" key="1">
    <citation type="submission" date="2021-03" db="EMBL/GenBank/DDBJ databases">
        <title>Genomic Encyclopedia of Type Strains, Phase IV (KMG-IV): sequencing the most valuable type-strain genomes for metagenomic binning, comparative biology and taxonomic classification.</title>
        <authorList>
            <person name="Goeker M."/>
        </authorList>
    </citation>
    <scope>NUCLEOTIDE SEQUENCE [LARGE SCALE GENOMIC DNA]</scope>
    <source>
        <strain evidence="2 3">DSM 40499</strain>
    </source>
</reference>
<evidence type="ECO:0000313" key="3">
    <source>
        <dbReference type="Proteomes" id="UP001519309"/>
    </source>
</evidence>
<dbReference type="NCBIfam" id="NF033545">
    <property type="entry name" value="transpos_IS630"/>
    <property type="match status" value="1"/>
</dbReference>
<name>A0ABS4M9P1_9ACTN</name>
<dbReference type="InterPro" id="IPR009057">
    <property type="entry name" value="Homeodomain-like_sf"/>
</dbReference>
<accession>A0ABS4M9P1</accession>
<evidence type="ECO:0000313" key="2">
    <source>
        <dbReference type="EMBL" id="MBP2056396.1"/>
    </source>
</evidence>
<dbReference type="SUPFAM" id="SSF46689">
    <property type="entry name" value="Homeodomain-like"/>
    <property type="match status" value="1"/>
</dbReference>
<comment type="caution">
    <text evidence="2">The sequence shown here is derived from an EMBL/GenBank/DDBJ whole genome shotgun (WGS) entry which is preliminary data.</text>
</comment>
<dbReference type="InterPro" id="IPR047655">
    <property type="entry name" value="Transpos_IS630-like"/>
</dbReference>
<feature type="domain" description="Tc1-like transposase DDE" evidence="1">
    <location>
        <begin position="132"/>
        <end position="271"/>
    </location>
</feature>
<dbReference type="Pfam" id="PF13565">
    <property type="entry name" value="HTH_32"/>
    <property type="match status" value="1"/>
</dbReference>
<dbReference type="Gene3D" id="3.30.420.10">
    <property type="entry name" value="Ribonuclease H-like superfamily/Ribonuclease H"/>
    <property type="match status" value="1"/>
</dbReference>
<organism evidence="2 3">
    <name type="scientific">Streptomyces griseochromogenes</name>
    <dbReference type="NCBI Taxonomy" id="68214"/>
    <lineage>
        <taxon>Bacteria</taxon>
        <taxon>Bacillati</taxon>
        <taxon>Actinomycetota</taxon>
        <taxon>Actinomycetes</taxon>
        <taxon>Kitasatosporales</taxon>
        <taxon>Streptomycetaceae</taxon>
        <taxon>Streptomyces</taxon>
    </lineage>
</organism>
<dbReference type="RefSeq" id="WP_079147415.1">
    <property type="nucleotide sequence ID" value="NZ_CP016279.1"/>
</dbReference>
<dbReference type="Pfam" id="PF13358">
    <property type="entry name" value="DDE_3"/>
    <property type="match status" value="1"/>
</dbReference>
<dbReference type="Proteomes" id="UP001519309">
    <property type="component" value="Unassembled WGS sequence"/>
</dbReference>
<gene>
    <name evidence="2" type="ORF">J2Z21_009414</name>
</gene>
<evidence type="ECO:0000259" key="1">
    <source>
        <dbReference type="Pfam" id="PF13358"/>
    </source>
</evidence>
<keyword evidence="3" id="KW-1185">Reference proteome</keyword>